<dbReference type="AlphaFoldDB" id="A0A166DZY8"/>
<feature type="compositionally biased region" description="Basic residues" evidence="1">
    <location>
        <begin position="695"/>
        <end position="707"/>
    </location>
</feature>
<protein>
    <submittedName>
        <fullName evidence="2">Uncharacterized protein</fullName>
    </submittedName>
</protein>
<feature type="compositionally biased region" description="Low complexity" evidence="1">
    <location>
        <begin position="750"/>
        <end position="759"/>
    </location>
</feature>
<sequence length="772" mass="83230">MVQRWTNDAQLVFLDSRVNAYLDAKSHGTDERDAYLNRTYDDFIAEWPLASIVFSPGVAAILDHPETVTQLREAALRARLKNWFINHTRDTSSRGGTTRMNLMQPRPRKPRAVNAYATLYGKERGLDEKISAAYDKYIDQLPPGADAKRQLTVRDETLRALYAAEPQDVKDAVEAFRNRPPPPPWTDDLADDVTPEEEEHAMLLYLLRNQRSLPGTCKLIVDNLHRMTGFTVLLTISGLDLRVGGKITTAWWDAGVTPAERGNRAMSVPDMYPDLMEDIVTKISRHSQKTWPLEVREGIRESLTGLNIDDAGEESGEEDSDEESAKSGSKRPKKSAAAGTAAKRQRVSPTTSTSNKPPLLAKSPSSSKNSKPTFPFGPARAQLKKTPRDPLGSAPDVDAEPGEEIKWRAFNEKASLPKDFKYWFATHSGIWHIKLVVHRTVTKARVRELYAKQLAVLKAANCHRIEDLPDHKLWIHDLSVPEMSSTSKEVLPSAFVSVPVSASTIPTTPASTTSTAPITTPASTTSTAPTSTTSTTSTSTTSTNPSPATTISSSDAGATSGSSAPCPPPISSNGSGASHVRTDPVNGGPTNTSSGGSPSQKQSSPSAPTSVTPVTPGKEGQGGGNTDGEDNRSKSTPTTPSSANYKAQTNTPRPSPINPFASSEPSSNSPVPVAGQKRKAASIAENEDATAEPRKKTKKAPRPRQTRKANLAQEKENIEPAPETEVESSESPSVGSGRGRSSRERKPSEKGAAAMAALAKGRRKPYTPLQTS</sequence>
<organism evidence="2 3">
    <name type="scientific">Sistotremastrum suecicum HHB10207 ss-3</name>
    <dbReference type="NCBI Taxonomy" id="1314776"/>
    <lineage>
        <taxon>Eukaryota</taxon>
        <taxon>Fungi</taxon>
        <taxon>Dikarya</taxon>
        <taxon>Basidiomycota</taxon>
        <taxon>Agaricomycotina</taxon>
        <taxon>Agaricomycetes</taxon>
        <taxon>Sistotremastrales</taxon>
        <taxon>Sistotremastraceae</taxon>
        <taxon>Sistotremastrum</taxon>
    </lineage>
</organism>
<feature type="compositionally biased region" description="Acidic residues" evidence="1">
    <location>
        <begin position="310"/>
        <end position="322"/>
    </location>
</feature>
<accession>A0A166DZY8</accession>
<feature type="compositionally biased region" description="Low complexity" evidence="1">
    <location>
        <begin position="354"/>
        <end position="372"/>
    </location>
</feature>
<reference evidence="2 3" key="1">
    <citation type="journal article" date="2016" name="Mol. Biol. Evol.">
        <title>Comparative Genomics of Early-Diverging Mushroom-Forming Fungi Provides Insights into the Origins of Lignocellulose Decay Capabilities.</title>
        <authorList>
            <person name="Nagy L.G."/>
            <person name="Riley R."/>
            <person name="Tritt A."/>
            <person name="Adam C."/>
            <person name="Daum C."/>
            <person name="Floudas D."/>
            <person name="Sun H."/>
            <person name="Yadav J.S."/>
            <person name="Pangilinan J."/>
            <person name="Larsson K.H."/>
            <person name="Matsuura K."/>
            <person name="Barry K."/>
            <person name="Labutti K."/>
            <person name="Kuo R."/>
            <person name="Ohm R.A."/>
            <person name="Bhattacharya S.S."/>
            <person name="Shirouzu T."/>
            <person name="Yoshinaga Y."/>
            <person name="Martin F.M."/>
            <person name="Grigoriev I.V."/>
            <person name="Hibbett D.S."/>
        </authorList>
    </citation>
    <scope>NUCLEOTIDE SEQUENCE [LARGE SCALE GENOMIC DNA]</scope>
    <source>
        <strain evidence="2 3">HHB10207 ss-3</strain>
    </source>
</reference>
<feature type="compositionally biased region" description="Low complexity" evidence="1">
    <location>
        <begin position="586"/>
        <end position="616"/>
    </location>
</feature>
<feature type="compositionally biased region" description="Polar residues" evidence="1">
    <location>
        <begin position="634"/>
        <end position="652"/>
    </location>
</feature>
<gene>
    <name evidence="2" type="ORF">SISSUDRAFT_1032929</name>
</gene>
<evidence type="ECO:0000313" key="2">
    <source>
        <dbReference type="EMBL" id="KZT39072.1"/>
    </source>
</evidence>
<dbReference type="Proteomes" id="UP000076798">
    <property type="component" value="Unassembled WGS sequence"/>
</dbReference>
<evidence type="ECO:0000256" key="1">
    <source>
        <dbReference type="SAM" id="MobiDB-lite"/>
    </source>
</evidence>
<evidence type="ECO:0000313" key="3">
    <source>
        <dbReference type="Proteomes" id="UP000076798"/>
    </source>
</evidence>
<feature type="region of interest" description="Disordered" evidence="1">
    <location>
        <begin position="302"/>
        <end position="400"/>
    </location>
</feature>
<proteinExistence type="predicted"/>
<keyword evidence="3" id="KW-1185">Reference proteome</keyword>
<dbReference type="STRING" id="1314776.A0A166DZY8"/>
<feature type="region of interest" description="Disordered" evidence="1">
    <location>
        <begin position="504"/>
        <end position="772"/>
    </location>
</feature>
<feature type="compositionally biased region" description="Low complexity" evidence="1">
    <location>
        <begin position="504"/>
        <end position="564"/>
    </location>
</feature>
<dbReference type="EMBL" id="KV428052">
    <property type="protein sequence ID" value="KZT39072.1"/>
    <property type="molecule type" value="Genomic_DNA"/>
</dbReference>
<feature type="compositionally biased region" description="Low complexity" evidence="1">
    <location>
        <begin position="658"/>
        <end position="674"/>
    </location>
</feature>
<name>A0A166DZY8_9AGAM</name>
<dbReference type="OrthoDB" id="2803872at2759"/>